<proteinExistence type="predicted"/>
<evidence type="ECO:0000313" key="2">
    <source>
        <dbReference type="Proteomes" id="UP000029736"/>
    </source>
</evidence>
<sequence length="84" mass="9841">MGIQISSKMLQELNMTPQEFLIEMATHFYDLGKMTMGQARNFASIDQITFQKELSKRNISIKYEVEDLMDDLKAMEAYKQKLNK</sequence>
<keyword evidence="2" id="KW-1185">Reference proteome</keyword>
<protein>
    <submittedName>
        <fullName evidence="1">Uncharacterized protein</fullName>
    </submittedName>
</protein>
<dbReference type="Proteomes" id="UP000029736">
    <property type="component" value="Unassembled WGS sequence"/>
</dbReference>
<gene>
    <name evidence="1" type="ORF">IX84_07595</name>
</gene>
<dbReference type="InterPro" id="IPR005368">
    <property type="entry name" value="UPF0175"/>
</dbReference>
<reference evidence="1 2" key="1">
    <citation type="journal article" date="2014" name="Int. J. Syst. Evol. Microbiol.">
        <title>Phaeodactylibacter xiamenensis gen. nov., sp. nov., a member of the family Saprospiraceae isolated from the marine alga Phaeodactylum tricornutum.</title>
        <authorList>
            <person name="Chen Z.Jr."/>
            <person name="Lei X."/>
            <person name="Lai Q."/>
            <person name="Li Y."/>
            <person name="Zhang B."/>
            <person name="Zhang J."/>
            <person name="Zhang H."/>
            <person name="Yang L."/>
            <person name="Zheng W."/>
            <person name="Tian Y."/>
            <person name="Yu Z."/>
            <person name="Xu H.Jr."/>
            <person name="Zheng T."/>
        </authorList>
    </citation>
    <scope>NUCLEOTIDE SEQUENCE [LARGE SCALE GENOMIC DNA]</scope>
    <source>
        <strain evidence="1 2">KD52</strain>
    </source>
</reference>
<name>A0A098SBX1_9BACT</name>
<dbReference type="STRING" id="1524460.IX84_07595"/>
<comment type="caution">
    <text evidence="1">The sequence shown here is derived from an EMBL/GenBank/DDBJ whole genome shotgun (WGS) entry which is preliminary data.</text>
</comment>
<dbReference type="Pfam" id="PF03683">
    <property type="entry name" value="UPF0175"/>
    <property type="match status" value="1"/>
</dbReference>
<evidence type="ECO:0000313" key="1">
    <source>
        <dbReference type="EMBL" id="KGE88537.1"/>
    </source>
</evidence>
<organism evidence="1 2">
    <name type="scientific">Phaeodactylibacter xiamenensis</name>
    <dbReference type="NCBI Taxonomy" id="1524460"/>
    <lineage>
        <taxon>Bacteria</taxon>
        <taxon>Pseudomonadati</taxon>
        <taxon>Bacteroidota</taxon>
        <taxon>Saprospiria</taxon>
        <taxon>Saprospirales</taxon>
        <taxon>Haliscomenobacteraceae</taxon>
        <taxon>Phaeodactylibacter</taxon>
    </lineage>
</organism>
<dbReference type="AlphaFoldDB" id="A0A098SBX1"/>
<accession>A0A098SBX1</accession>
<dbReference type="EMBL" id="JPOS01000018">
    <property type="protein sequence ID" value="KGE88537.1"/>
    <property type="molecule type" value="Genomic_DNA"/>
</dbReference>